<gene>
    <name evidence="1" type="ORF">K788_00026205</name>
</gene>
<dbReference type="EMBL" id="CP012747">
    <property type="protein sequence ID" value="ALL67287.1"/>
    <property type="molecule type" value="Genomic_DNA"/>
</dbReference>
<evidence type="ECO:0000313" key="1">
    <source>
        <dbReference type="EMBL" id="ALL67287.1"/>
    </source>
</evidence>
<organism evidence="1 2">
    <name type="scientific">Paraburkholderia caribensis MBA4</name>
    <dbReference type="NCBI Taxonomy" id="1323664"/>
    <lineage>
        <taxon>Bacteria</taxon>
        <taxon>Pseudomonadati</taxon>
        <taxon>Pseudomonadota</taxon>
        <taxon>Betaproteobacteria</taxon>
        <taxon>Burkholderiales</taxon>
        <taxon>Burkholderiaceae</taxon>
        <taxon>Paraburkholderia</taxon>
    </lineage>
</organism>
<dbReference type="Proteomes" id="UP000019146">
    <property type="component" value="Chromosome 2"/>
</dbReference>
<name>A0A0P0RF78_9BURK</name>
<evidence type="ECO:0000313" key="2">
    <source>
        <dbReference type="Proteomes" id="UP000019146"/>
    </source>
</evidence>
<accession>A0A0P0RF78</accession>
<protein>
    <submittedName>
        <fullName evidence="1">Uncharacterized protein</fullName>
    </submittedName>
</protein>
<sequence length="36" mass="3868">MRGGPASVLRIGATRLVVRGVLDMLKGSVAFVDRRI</sequence>
<reference evidence="1 2" key="1">
    <citation type="journal article" date="2014" name="Genome Announc.">
        <title>Draft Genome Sequence of the Haloacid-Degrading Burkholderia caribensis Strain MBA4.</title>
        <authorList>
            <person name="Pan Y."/>
            <person name="Kong K.F."/>
            <person name="Tsang J.S."/>
        </authorList>
    </citation>
    <scope>NUCLEOTIDE SEQUENCE [LARGE SCALE GENOMIC DNA]</scope>
    <source>
        <strain evidence="1 2">MBA4</strain>
    </source>
</reference>
<dbReference type="AlphaFoldDB" id="A0A0P0RF78"/>
<proteinExistence type="predicted"/>
<dbReference type="KEGG" id="bcai:K788_00026205"/>